<dbReference type="InterPro" id="IPR005467">
    <property type="entry name" value="His_kinase_dom"/>
</dbReference>
<keyword evidence="13" id="KW-1185">Reference proteome</keyword>
<accession>H5UNP5</accession>
<comment type="subcellular location">
    <subcellularLocation>
        <location evidence="2">Cell membrane</location>
    </subcellularLocation>
</comment>
<dbReference type="EC" id="2.7.13.3" evidence="3"/>
<organism evidence="12 13">
    <name type="scientific">Mobilicoccus pelagius NBRC 104925</name>
    <dbReference type="NCBI Taxonomy" id="1089455"/>
    <lineage>
        <taxon>Bacteria</taxon>
        <taxon>Bacillati</taxon>
        <taxon>Actinomycetota</taxon>
        <taxon>Actinomycetes</taxon>
        <taxon>Micrococcales</taxon>
        <taxon>Dermatophilaceae</taxon>
        <taxon>Mobilicoccus</taxon>
    </lineage>
</organism>
<comment type="caution">
    <text evidence="12">The sequence shown here is derived from an EMBL/GenBank/DDBJ whole genome shotgun (WGS) entry which is preliminary data.</text>
</comment>
<evidence type="ECO:0000256" key="9">
    <source>
        <dbReference type="ARBA" id="ARBA00023012"/>
    </source>
</evidence>
<keyword evidence="9" id="KW-0902">Two-component regulatory system</keyword>
<dbReference type="Proteomes" id="UP000004367">
    <property type="component" value="Unassembled WGS sequence"/>
</dbReference>
<evidence type="ECO:0000259" key="11">
    <source>
        <dbReference type="PROSITE" id="PS50109"/>
    </source>
</evidence>
<dbReference type="InterPro" id="IPR050351">
    <property type="entry name" value="BphY/WalK/GraS-like"/>
</dbReference>
<dbReference type="InterPro" id="IPR003594">
    <property type="entry name" value="HATPase_dom"/>
</dbReference>
<dbReference type="GO" id="GO:0005886">
    <property type="term" value="C:plasma membrane"/>
    <property type="evidence" value="ECO:0007669"/>
    <property type="project" value="UniProtKB-SubCell"/>
</dbReference>
<dbReference type="GO" id="GO:0000155">
    <property type="term" value="F:phosphorelay sensor kinase activity"/>
    <property type="evidence" value="ECO:0007669"/>
    <property type="project" value="InterPro"/>
</dbReference>
<dbReference type="SUPFAM" id="SSF55874">
    <property type="entry name" value="ATPase domain of HSP90 chaperone/DNA topoisomerase II/histidine kinase"/>
    <property type="match status" value="1"/>
</dbReference>
<dbReference type="Pfam" id="PF00512">
    <property type="entry name" value="HisKA"/>
    <property type="match status" value="1"/>
</dbReference>
<dbReference type="GO" id="GO:0000156">
    <property type="term" value="F:phosphorelay response regulator activity"/>
    <property type="evidence" value="ECO:0007669"/>
    <property type="project" value="TreeGrafter"/>
</dbReference>
<name>H5UNP5_9MICO</name>
<dbReference type="Gene3D" id="3.30.565.10">
    <property type="entry name" value="Histidine kinase-like ATPase, C-terminal domain"/>
    <property type="match status" value="1"/>
</dbReference>
<dbReference type="SMART" id="SM00388">
    <property type="entry name" value="HisKA"/>
    <property type="match status" value="1"/>
</dbReference>
<proteinExistence type="predicted"/>
<dbReference type="PRINTS" id="PR00344">
    <property type="entry name" value="BCTRLSENSOR"/>
</dbReference>
<evidence type="ECO:0000256" key="8">
    <source>
        <dbReference type="ARBA" id="ARBA00022840"/>
    </source>
</evidence>
<evidence type="ECO:0000256" key="10">
    <source>
        <dbReference type="ARBA" id="ARBA00039401"/>
    </source>
</evidence>
<evidence type="ECO:0000256" key="5">
    <source>
        <dbReference type="ARBA" id="ARBA00022679"/>
    </source>
</evidence>
<dbReference type="Gene3D" id="1.10.287.130">
    <property type="match status" value="1"/>
</dbReference>
<keyword evidence="5" id="KW-0808">Transferase</keyword>
<evidence type="ECO:0000313" key="12">
    <source>
        <dbReference type="EMBL" id="GAB47353.1"/>
    </source>
</evidence>
<dbReference type="GO" id="GO:0007234">
    <property type="term" value="P:osmosensory signaling via phosphorelay pathway"/>
    <property type="evidence" value="ECO:0007669"/>
    <property type="project" value="TreeGrafter"/>
</dbReference>
<protein>
    <recommendedName>
        <fullName evidence="10">Sensor-like histidine kinase SenX3</fullName>
        <ecNumber evidence="3">2.7.13.3</ecNumber>
    </recommendedName>
</protein>
<dbReference type="Pfam" id="PF02518">
    <property type="entry name" value="HATPase_c"/>
    <property type="match status" value="1"/>
</dbReference>
<dbReference type="InterPro" id="IPR003661">
    <property type="entry name" value="HisK_dim/P_dom"/>
</dbReference>
<feature type="domain" description="Histidine kinase" evidence="11">
    <location>
        <begin position="58"/>
        <end position="270"/>
    </location>
</feature>
<dbReference type="STRING" id="1089455.MOPEL_009_00430"/>
<dbReference type="PROSITE" id="PS50109">
    <property type="entry name" value="HIS_KIN"/>
    <property type="match status" value="1"/>
</dbReference>
<dbReference type="SUPFAM" id="SSF47384">
    <property type="entry name" value="Homodimeric domain of signal transducing histidine kinase"/>
    <property type="match status" value="1"/>
</dbReference>
<comment type="catalytic activity">
    <reaction evidence="1">
        <text>ATP + protein L-histidine = ADP + protein N-phospho-L-histidine.</text>
        <dbReference type="EC" id="2.7.13.3"/>
    </reaction>
</comment>
<keyword evidence="6" id="KW-0547">Nucleotide-binding</keyword>
<evidence type="ECO:0000256" key="3">
    <source>
        <dbReference type="ARBA" id="ARBA00012438"/>
    </source>
</evidence>
<dbReference type="SMART" id="SM00387">
    <property type="entry name" value="HATPase_c"/>
    <property type="match status" value="1"/>
</dbReference>
<dbReference type="OrthoDB" id="9757990at2"/>
<evidence type="ECO:0000256" key="6">
    <source>
        <dbReference type="ARBA" id="ARBA00022741"/>
    </source>
</evidence>
<dbReference type="EMBL" id="BAFE01000009">
    <property type="protein sequence ID" value="GAB47353.1"/>
    <property type="molecule type" value="Genomic_DNA"/>
</dbReference>
<dbReference type="AlphaFoldDB" id="H5UNP5"/>
<evidence type="ECO:0000256" key="7">
    <source>
        <dbReference type="ARBA" id="ARBA00022777"/>
    </source>
</evidence>
<keyword evidence="7 12" id="KW-0418">Kinase</keyword>
<dbReference type="GO" id="GO:0030295">
    <property type="term" value="F:protein kinase activator activity"/>
    <property type="evidence" value="ECO:0007669"/>
    <property type="project" value="TreeGrafter"/>
</dbReference>
<dbReference type="InterPro" id="IPR004358">
    <property type="entry name" value="Sig_transdc_His_kin-like_C"/>
</dbReference>
<dbReference type="eggNOG" id="COG2205">
    <property type="taxonomic scope" value="Bacteria"/>
</dbReference>
<dbReference type="PANTHER" id="PTHR42878:SF7">
    <property type="entry name" value="SENSOR HISTIDINE KINASE GLRK"/>
    <property type="match status" value="1"/>
</dbReference>
<dbReference type="InterPro" id="IPR036890">
    <property type="entry name" value="HATPase_C_sf"/>
</dbReference>
<keyword evidence="4" id="KW-0597">Phosphoprotein</keyword>
<evidence type="ECO:0000256" key="1">
    <source>
        <dbReference type="ARBA" id="ARBA00000085"/>
    </source>
</evidence>
<evidence type="ECO:0000313" key="13">
    <source>
        <dbReference type="Proteomes" id="UP000004367"/>
    </source>
</evidence>
<evidence type="ECO:0000256" key="4">
    <source>
        <dbReference type="ARBA" id="ARBA00022553"/>
    </source>
</evidence>
<dbReference type="RefSeq" id="WP_009481251.1">
    <property type="nucleotide sequence ID" value="NZ_BAFE01000009.1"/>
</dbReference>
<dbReference type="InterPro" id="IPR036097">
    <property type="entry name" value="HisK_dim/P_sf"/>
</dbReference>
<dbReference type="PANTHER" id="PTHR42878">
    <property type="entry name" value="TWO-COMPONENT HISTIDINE KINASE"/>
    <property type="match status" value="1"/>
</dbReference>
<gene>
    <name evidence="12" type="ORF">MOPEL_009_00430</name>
</gene>
<dbReference type="CDD" id="cd00082">
    <property type="entry name" value="HisKA"/>
    <property type="match status" value="1"/>
</dbReference>
<sequence>MTSSALLTAAVVVTAAALLVAVGCALAWRRERALVALAHREAQEARELLAARLERPSVFSHEVRTPLALVKGAAELLAEETPGPLTDMQREFVTTITSNADQAIGMAENMLTEARLSDRLFRLDLSRVDLRQTAQDTVQQLRRIHDTPIRLAGAGRPVLVDGDPGLLRQALVNVVTNAVRHAGPGATVHVEVGDHEGQAVVAVHDDGAGMTEEERASMFEPFAVGASPRSGTGLGMMITESILEEHHGRVLVDTVSGHGTTVFVTLPCRRPDARGGNDAEVREETRR</sequence>
<reference evidence="12 13" key="1">
    <citation type="submission" date="2012-02" db="EMBL/GenBank/DDBJ databases">
        <title>Whole genome shotgun sequence of Mobilicoccus pelagius NBRC 104925.</title>
        <authorList>
            <person name="Yoshida Y."/>
            <person name="Hosoyama A."/>
            <person name="Tsuchikane K."/>
            <person name="Katsumata H."/>
            <person name="Yamazaki S."/>
            <person name="Fujita N."/>
        </authorList>
    </citation>
    <scope>NUCLEOTIDE SEQUENCE [LARGE SCALE GENOMIC DNA]</scope>
    <source>
        <strain evidence="12 13">NBRC 104925</strain>
    </source>
</reference>
<evidence type="ECO:0000256" key="2">
    <source>
        <dbReference type="ARBA" id="ARBA00004236"/>
    </source>
</evidence>
<keyword evidence="8" id="KW-0067">ATP-binding</keyword>
<dbReference type="GO" id="GO:0005524">
    <property type="term" value="F:ATP binding"/>
    <property type="evidence" value="ECO:0007669"/>
    <property type="project" value="UniProtKB-KW"/>
</dbReference>